<name>H2Y5G1_CIOSA</name>
<accession>H2Y5G1</accession>
<dbReference type="HOGENOM" id="CLU_1342858_0_0_1"/>
<keyword evidence="3" id="KW-1185">Reference proteome</keyword>
<reference evidence="2" key="3">
    <citation type="submission" date="2025-09" db="UniProtKB">
        <authorList>
            <consortium name="Ensembl"/>
        </authorList>
    </citation>
    <scope>IDENTIFICATION</scope>
</reference>
<dbReference type="AlphaFoldDB" id="H2Y5G1"/>
<dbReference type="InParanoid" id="H2Y5G1"/>
<reference evidence="3" key="1">
    <citation type="submission" date="2003-08" db="EMBL/GenBank/DDBJ databases">
        <authorList>
            <person name="Birren B."/>
            <person name="Nusbaum C."/>
            <person name="Abebe A."/>
            <person name="Abouelleil A."/>
            <person name="Adekoya E."/>
            <person name="Ait-zahra M."/>
            <person name="Allen N."/>
            <person name="Allen T."/>
            <person name="An P."/>
            <person name="Anderson M."/>
            <person name="Anderson S."/>
            <person name="Arachchi H."/>
            <person name="Armbruster J."/>
            <person name="Bachantsang P."/>
            <person name="Baldwin J."/>
            <person name="Barry A."/>
            <person name="Bayul T."/>
            <person name="Blitshsteyn B."/>
            <person name="Bloom T."/>
            <person name="Blye J."/>
            <person name="Boguslavskiy L."/>
            <person name="Borowsky M."/>
            <person name="Boukhgalter B."/>
            <person name="Brunache A."/>
            <person name="Butler J."/>
            <person name="Calixte N."/>
            <person name="Calvo S."/>
            <person name="Camarata J."/>
            <person name="Campo K."/>
            <person name="Chang J."/>
            <person name="Cheshatsang Y."/>
            <person name="Citroen M."/>
            <person name="Collymore A."/>
            <person name="Considine T."/>
            <person name="Cook A."/>
            <person name="Cooke P."/>
            <person name="Corum B."/>
            <person name="Cuomo C."/>
            <person name="David R."/>
            <person name="Dawoe T."/>
            <person name="Degray S."/>
            <person name="Dodge S."/>
            <person name="Dooley K."/>
            <person name="Dorje P."/>
            <person name="Dorjee K."/>
            <person name="Dorris L."/>
            <person name="Duffey N."/>
            <person name="Dupes A."/>
            <person name="Elkins T."/>
            <person name="Engels R."/>
            <person name="Erickson J."/>
            <person name="Farina A."/>
            <person name="Faro S."/>
            <person name="Ferreira P."/>
            <person name="Fischer H."/>
            <person name="Fitzgerald M."/>
            <person name="Foley K."/>
            <person name="Gage D."/>
            <person name="Galagan J."/>
            <person name="Gearin G."/>
            <person name="Gnerre S."/>
            <person name="Gnirke A."/>
            <person name="Goyette A."/>
            <person name="Graham J."/>
            <person name="Grandbois E."/>
            <person name="Gyaltsen K."/>
            <person name="Hafez N."/>
            <person name="Hagopian D."/>
            <person name="Hagos B."/>
            <person name="Hall J."/>
            <person name="Hatcher B."/>
            <person name="Heller A."/>
            <person name="Higgins H."/>
            <person name="Honan T."/>
            <person name="Horn A."/>
            <person name="Houde N."/>
            <person name="Hughes L."/>
            <person name="Hulme W."/>
            <person name="Husby E."/>
            <person name="Iliev I."/>
            <person name="Jaffe D."/>
            <person name="Jones C."/>
            <person name="Kamal M."/>
            <person name="Kamat A."/>
            <person name="Kamvysselis M."/>
            <person name="Karlsson E."/>
            <person name="Kells C."/>
            <person name="Kieu A."/>
            <person name="Kisner P."/>
            <person name="Kodira C."/>
            <person name="Kulbokas E."/>
            <person name="Labutti K."/>
            <person name="Lama D."/>
            <person name="Landers T."/>
            <person name="Leger J."/>
            <person name="Levine S."/>
            <person name="Lewis D."/>
            <person name="Lewis T."/>
            <person name="Lindblad-toh K."/>
            <person name="Liu X."/>
            <person name="Lokyitsang T."/>
            <person name="Lokyitsang Y."/>
            <person name="Lucien O."/>
            <person name="Lui A."/>
            <person name="Ma L.J."/>
            <person name="Mabbitt R."/>
            <person name="Macdonald J."/>
            <person name="Maclean C."/>
            <person name="Major J."/>
            <person name="Manning J."/>
            <person name="Marabella R."/>
            <person name="Maru K."/>
            <person name="Matthews C."/>
            <person name="Mauceli E."/>
            <person name="Mccarthy M."/>
            <person name="Mcdonough S."/>
            <person name="Mcghee T."/>
            <person name="Meldrim J."/>
            <person name="Meneus L."/>
            <person name="Mesirov J."/>
            <person name="Mihalev A."/>
            <person name="Mihova T."/>
            <person name="Mikkelsen T."/>
            <person name="Mlenga V."/>
            <person name="Moru K."/>
            <person name="Mozes J."/>
            <person name="Mulrain L."/>
            <person name="Munson G."/>
            <person name="Naylor J."/>
            <person name="Newes C."/>
            <person name="Nguyen C."/>
            <person name="Nguyen N."/>
            <person name="Nguyen T."/>
            <person name="Nicol R."/>
            <person name="Nielsen C."/>
            <person name="Nizzari M."/>
            <person name="Norbu C."/>
            <person name="Norbu N."/>
            <person name="O'donnell P."/>
            <person name="Okoawo O."/>
            <person name="O'leary S."/>
            <person name="Omotosho B."/>
            <person name="O'neill K."/>
            <person name="Osman S."/>
            <person name="Parker S."/>
            <person name="Perrin D."/>
            <person name="Phunkhang P."/>
            <person name="Piqani B."/>
            <person name="Purcell S."/>
            <person name="Rachupka T."/>
            <person name="Ramasamy U."/>
            <person name="Rameau R."/>
            <person name="Ray V."/>
            <person name="Raymond C."/>
            <person name="Retta R."/>
            <person name="Richardson S."/>
            <person name="Rise C."/>
            <person name="Rodriguez J."/>
            <person name="Rogers J."/>
            <person name="Rogov P."/>
            <person name="Rutman M."/>
            <person name="Schupbach R."/>
            <person name="Seaman C."/>
            <person name="Settipalli S."/>
            <person name="Sharpe T."/>
            <person name="Sheridan J."/>
            <person name="Sherpa N."/>
            <person name="Shi J."/>
            <person name="Smirnov S."/>
            <person name="Smith C."/>
            <person name="Sougnez C."/>
            <person name="Spencer B."/>
            <person name="Stalker J."/>
            <person name="Stange-thomann N."/>
            <person name="Stavropoulos S."/>
            <person name="Stetson K."/>
            <person name="Stone C."/>
            <person name="Stone S."/>
            <person name="Stubbs M."/>
            <person name="Talamas J."/>
            <person name="Tchuinga P."/>
            <person name="Tenzing P."/>
            <person name="Tesfaye S."/>
            <person name="Theodore J."/>
            <person name="Thoulutsang Y."/>
            <person name="Topham K."/>
            <person name="Towey S."/>
            <person name="Tsamla T."/>
            <person name="Tsomo N."/>
            <person name="Vallee D."/>
            <person name="Vassiliev H."/>
            <person name="Venkataraman V."/>
            <person name="Vinson J."/>
            <person name="Vo A."/>
            <person name="Wade C."/>
            <person name="Wang S."/>
            <person name="Wangchuk T."/>
            <person name="Wangdi T."/>
            <person name="Whittaker C."/>
            <person name="Wilkinson J."/>
            <person name="Wu Y."/>
            <person name="Wyman D."/>
            <person name="Yadav S."/>
            <person name="Yang S."/>
            <person name="Yang X."/>
            <person name="Yeager S."/>
            <person name="Yee E."/>
            <person name="Young G."/>
            <person name="Zainoun J."/>
            <person name="Zembeck L."/>
            <person name="Zimmer A."/>
            <person name="Zody M."/>
            <person name="Lander E."/>
        </authorList>
    </citation>
    <scope>NUCLEOTIDE SEQUENCE [LARGE SCALE GENOMIC DNA]</scope>
</reference>
<dbReference type="Ensembl" id="ENSCSAVT00000000566.1">
    <property type="protein sequence ID" value="ENSCSAVP00000000559.1"/>
    <property type="gene ID" value="ENSCSAVG00000000314.1"/>
</dbReference>
<dbReference type="STRING" id="51511.ENSCSAVP00000000559"/>
<protein>
    <recommendedName>
        <fullName evidence="1">Hemimethylated DNA-binding domain-containing protein</fullName>
    </recommendedName>
</protein>
<dbReference type="Gene3D" id="2.30.30.390">
    <property type="entry name" value="Hemimethylated DNA-binding domain"/>
    <property type="match status" value="1"/>
</dbReference>
<dbReference type="InterPro" id="IPR053189">
    <property type="entry name" value="Clp_protease_adapter_ClpF"/>
</dbReference>
<feature type="domain" description="Hemimethylated DNA-binding" evidence="1">
    <location>
        <begin position="80"/>
        <end position="184"/>
    </location>
</feature>
<proteinExistence type="predicted"/>
<evidence type="ECO:0000259" key="1">
    <source>
        <dbReference type="SMART" id="SM00992"/>
    </source>
</evidence>
<evidence type="ECO:0000313" key="3">
    <source>
        <dbReference type="Proteomes" id="UP000007875"/>
    </source>
</evidence>
<dbReference type="PANTHER" id="PTHR48439">
    <property type="entry name" value="HEMIMETHYLATED DNA-BINDING DOMAIN-CONTAINING PROTEIN"/>
    <property type="match status" value="1"/>
</dbReference>
<dbReference type="Proteomes" id="UP000007875">
    <property type="component" value="Unassembled WGS sequence"/>
</dbReference>
<dbReference type="InterPro" id="IPR011722">
    <property type="entry name" value="Hemimethylated_DNA-bd_dom"/>
</dbReference>
<organism evidence="2 3">
    <name type="scientific">Ciona savignyi</name>
    <name type="common">Pacific transparent sea squirt</name>
    <dbReference type="NCBI Taxonomy" id="51511"/>
    <lineage>
        <taxon>Eukaryota</taxon>
        <taxon>Metazoa</taxon>
        <taxon>Chordata</taxon>
        <taxon>Tunicata</taxon>
        <taxon>Ascidiacea</taxon>
        <taxon>Phlebobranchia</taxon>
        <taxon>Cionidae</taxon>
        <taxon>Ciona</taxon>
    </lineage>
</organism>
<sequence>MEPENESTRLHRLMLLFRQSKNFRTAMEDNRAIQTSLREQANVPSVSVMEARILVNNNAKLKKRNEPLKIKLRSADENHKVMYSVGLVMQHKRYEYLCVIRGWDNFCDMSEQWKVQMGIHRLTDGADQPYYNVLVHSDGSERYAAQESLGFYEESFEEIDHPEIGKYFHSISKPGDGVRHYIPNPTTQSTISRRLCQNTRKSST</sequence>
<dbReference type="PANTHER" id="PTHR48439:SF1">
    <property type="entry name" value="HEMIMETHYLATED DNA-BINDING DOMAIN-CONTAINING PROTEIN"/>
    <property type="match status" value="1"/>
</dbReference>
<dbReference type="SUPFAM" id="SSF141255">
    <property type="entry name" value="YccV-like"/>
    <property type="match status" value="1"/>
</dbReference>
<evidence type="ECO:0000313" key="2">
    <source>
        <dbReference type="Ensembl" id="ENSCSAVP00000000559.1"/>
    </source>
</evidence>
<reference evidence="2" key="2">
    <citation type="submission" date="2025-08" db="UniProtKB">
        <authorList>
            <consortium name="Ensembl"/>
        </authorList>
    </citation>
    <scope>IDENTIFICATION</scope>
</reference>
<dbReference type="SMART" id="SM00992">
    <property type="entry name" value="YccV-like"/>
    <property type="match status" value="1"/>
</dbReference>
<dbReference type="NCBIfam" id="TIGR02097">
    <property type="entry name" value="yccV"/>
    <property type="match status" value="1"/>
</dbReference>
<dbReference type="GO" id="GO:0003677">
    <property type="term" value="F:DNA binding"/>
    <property type="evidence" value="ECO:0007669"/>
    <property type="project" value="InterPro"/>
</dbReference>
<dbReference type="InterPro" id="IPR036623">
    <property type="entry name" value="Hemimethylated_DNA-bd_sf"/>
</dbReference>
<dbReference type="Pfam" id="PF08755">
    <property type="entry name" value="YccV-like"/>
    <property type="match status" value="1"/>
</dbReference>
<dbReference type="GeneTree" id="ENSGT00390000005653"/>